<reference evidence="2" key="1">
    <citation type="journal article" date="2011" name="Genetics">
        <title>Massive changes in genome architecture accompany the transition to self-fertility in the filamentous fungus Neurospora tetrasperma.</title>
        <authorList>
            <person name="Ellison C.E."/>
            <person name="Stajich J.E."/>
            <person name="Jacobson D.J."/>
            <person name="Natvig D.O."/>
            <person name="Lapidus A."/>
            <person name="Foster B."/>
            <person name="Aerts A."/>
            <person name="Riley R."/>
            <person name="Lindquist E.A."/>
            <person name="Grigoriev I.V."/>
            <person name="Taylor J.W."/>
        </authorList>
    </citation>
    <scope>NUCLEOTIDE SEQUENCE [LARGE SCALE GENOMIC DNA]</scope>
    <source>
        <strain evidence="2">FGSC 2508 / P0657</strain>
    </source>
</reference>
<keyword evidence="2" id="KW-1185">Reference proteome</keyword>
<proteinExistence type="predicted"/>
<organism evidence="1 2">
    <name type="scientific">Neurospora tetrasperma (strain FGSC 2508 / ATCC MYA-4615 / P0657)</name>
    <dbReference type="NCBI Taxonomy" id="510951"/>
    <lineage>
        <taxon>Eukaryota</taxon>
        <taxon>Fungi</taxon>
        <taxon>Dikarya</taxon>
        <taxon>Ascomycota</taxon>
        <taxon>Pezizomycotina</taxon>
        <taxon>Sordariomycetes</taxon>
        <taxon>Sordariomycetidae</taxon>
        <taxon>Sordariales</taxon>
        <taxon>Sordariaceae</taxon>
        <taxon>Neurospora</taxon>
    </lineage>
</organism>
<dbReference type="HOGENOM" id="CLU_2146543_0_0_1"/>
<dbReference type="EMBL" id="GL891307">
    <property type="protein sequence ID" value="EGO54639.1"/>
    <property type="molecule type" value="Genomic_DNA"/>
</dbReference>
<evidence type="ECO:0000313" key="2">
    <source>
        <dbReference type="Proteomes" id="UP000008065"/>
    </source>
</evidence>
<protein>
    <submittedName>
        <fullName evidence="1">Uncharacterized protein</fullName>
    </submittedName>
</protein>
<sequence length="129" mass="14315">MRQCACDWRNNNPVSLKRRPGDEQTKKIEFKCLDGPLALRSNREHQVAVRASTRIPPLLVGYCLRPPSTLTSTAHRLSALTRPLRCYLPHVPPSVPVSVSSPYSPYSPYSQPRCPAVLPVLASVPERSG</sequence>
<dbReference type="VEuPathDB" id="FungiDB:NEUTE1DRAFT_140931"/>
<evidence type="ECO:0000313" key="1">
    <source>
        <dbReference type="EMBL" id="EGO54639.1"/>
    </source>
</evidence>
<dbReference type="Proteomes" id="UP000008065">
    <property type="component" value="Unassembled WGS sequence"/>
</dbReference>
<dbReference type="GeneID" id="20826189"/>
<gene>
    <name evidence="1" type="ORF">NEUTE1DRAFT_140931</name>
</gene>
<name>F8MV14_NEUT8</name>
<dbReference type="RefSeq" id="XP_009854580.1">
    <property type="nucleotide sequence ID" value="XM_009856278.1"/>
</dbReference>
<accession>F8MV14</accession>
<dbReference type="AlphaFoldDB" id="F8MV14"/>
<dbReference type="KEGG" id="nte:NEUTE1DRAFT140931"/>